<dbReference type="AlphaFoldDB" id="A0A1I2X1C1"/>
<keyword evidence="2" id="KW-1185">Reference proteome</keyword>
<name>A0A1I2X1C1_9FIRM</name>
<gene>
    <name evidence="1" type="ORF">SAMN05660649_03761</name>
</gene>
<dbReference type="EMBL" id="FOOX01000015">
    <property type="protein sequence ID" value="SFH07364.1"/>
    <property type="molecule type" value="Genomic_DNA"/>
</dbReference>
<dbReference type="Proteomes" id="UP000199337">
    <property type="component" value="Unassembled WGS sequence"/>
</dbReference>
<proteinExistence type="predicted"/>
<dbReference type="RefSeq" id="WP_092473193.1">
    <property type="nucleotide sequence ID" value="NZ_FOOX01000015.1"/>
</dbReference>
<protein>
    <submittedName>
        <fullName evidence="1">Uncharacterized protein</fullName>
    </submittedName>
</protein>
<organism evidence="1 2">
    <name type="scientific">Desulfotruncus arcticus DSM 17038</name>
    <dbReference type="NCBI Taxonomy" id="1121424"/>
    <lineage>
        <taxon>Bacteria</taxon>
        <taxon>Bacillati</taxon>
        <taxon>Bacillota</taxon>
        <taxon>Clostridia</taxon>
        <taxon>Eubacteriales</taxon>
        <taxon>Desulfallaceae</taxon>
        <taxon>Desulfotruncus</taxon>
    </lineage>
</organism>
<evidence type="ECO:0000313" key="1">
    <source>
        <dbReference type="EMBL" id="SFH07364.1"/>
    </source>
</evidence>
<accession>A0A1I2X1C1</accession>
<reference evidence="2" key="1">
    <citation type="submission" date="2016-10" db="EMBL/GenBank/DDBJ databases">
        <authorList>
            <person name="Varghese N."/>
            <person name="Submissions S."/>
        </authorList>
    </citation>
    <scope>NUCLEOTIDE SEQUENCE [LARGE SCALE GENOMIC DNA]</scope>
    <source>
        <strain evidence="2">DSM 17038</strain>
    </source>
</reference>
<dbReference type="OrthoDB" id="9934061at2"/>
<evidence type="ECO:0000313" key="2">
    <source>
        <dbReference type="Proteomes" id="UP000199337"/>
    </source>
</evidence>
<dbReference type="STRING" id="341036.SAMN05660649_03761"/>
<sequence length="78" mass="8781">MALEQAISQSELKGKAKDKIKDKAKEQELIISLKQKLTKFGYTAGEVEYIIKNCSSNPEIVQKLKSQLDIAQKCLKVQ</sequence>